<protein>
    <submittedName>
        <fullName evidence="2">Uncharacterized protein</fullName>
    </submittedName>
</protein>
<evidence type="ECO:0000313" key="3">
    <source>
        <dbReference type="Proteomes" id="UP001243330"/>
    </source>
</evidence>
<dbReference type="AlphaFoldDB" id="A0AAD9ENK2"/>
<keyword evidence="3" id="KW-1185">Reference proteome</keyword>
<dbReference type="EMBL" id="JAQOWY010000029">
    <property type="protein sequence ID" value="KAK1854883.1"/>
    <property type="molecule type" value="Genomic_DNA"/>
</dbReference>
<reference evidence="2" key="1">
    <citation type="submission" date="2023-01" db="EMBL/GenBank/DDBJ databases">
        <title>Colletotrichum chrysophilum M932 genome sequence.</title>
        <authorList>
            <person name="Baroncelli R."/>
        </authorList>
    </citation>
    <scope>NUCLEOTIDE SEQUENCE</scope>
    <source>
        <strain evidence="2">M932</strain>
    </source>
</reference>
<proteinExistence type="predicted"/>
<dbReference type="Proteomes" id="UP001243330">
    <property type="component" value="Unassembled WGS sequence"/>
</dbReference>
<organism evidence="2 3">
    <name type="scientific">Colletotrichum chrysophilum</name>
    <dbReference type="NCBI Taxonomy" id="1836956"/>
    <lineage>
        <taxon>Eukaryota</taxon>
        <taxon>Fungi</taxon>
        <taxon>Dikarya</taxon>
        <taxon>Ascomycota</taxon>
        <taxon>Pezizomycotina</taxon>
        <taxon>Sordariomycetes</taxon>
        <taxon>Hypocreomycetidae</taxon>
        <taxon>Glomerellales</taxon>
        <taxon>Glomerellaceae</taxon>
        <taxon>Colletotrichum</taxon>
        <taxon>Colletotrichum gloeosporioides species complex</taxon>
    </lineage>
</organism>
<name>A0AAD9ENK2_9PEZI</name>
<comment type="caution">
    <text evidence="2">The sequence shown here is derived from an EMBL/GenBank/DDBJ whole genome shotgun (WGS) entry which is preliminary data.</text>
</comment>
<gene>
    <name evidence="2" type="ORF">CCHR01_02436</name>
</gene>
<accession>A0AAD9ENK2</accession>
<dbReference type="PROSITE" id="PS51257">
    <property type="entry name" value="PROKAR_LIPOPROTEIN"/>
    <property type="match status" value="1"/>
</dbReference>
<sequence length="142" mass="14935">MRTTWPPSRVIPCFNSPLSTACPSPAKHPQSPHELAGLLPHGGRGQASKFSAPSLQTSRTPTTTLLITVCCMPTKPLHTLSGPAPEALGNGRKTRRITGIQALTSSQFRHTLALLPSAIVTKHPSLAIPSSGALIPLLTRAP</sequence>
<evidence type="ECO:0000256" key="1">
    <source>
        <dbReference type="SAM" id="MobiDB-lite"/>
    </source>
</evidence>
<feature type="region of interest" description="Disordered" evidence="1">
    <location>
        <begin position="21"/>
        <end position="56"/>
    </location>
</feature>
<evidence type="ECO:0000313" key="2">
    <source>
        <dbReference type="EMBL" id="KAK1854883.1"/>
    </source>
</evidence>